<dbReference type="Proteomes" id="UP000298566">
    <property type="component" value="Chromosome"/>
</dbReference>
<evidence type="ECO:0000256" key="1">
    <source>
        <dbReference type="ARBA" id="ARBA00005454"/>
    </source>
</evidence>
<evidence type="ECO:0000256" key="8">
    <source>
        <dbReference type="ARBA" id="ARBA00050293"/>
    </source>
</evidence>
<dbReference type="AlphaFoldDB" id="A0A4D6Y2Y6"/>
<dbReference type="RefSeq" id="WP_158336470.1">
    <property type="nucleotide sequence ID" value="NZ_CP033004.1"/>
</dbReference>
<dbReference type="NCBIfam" id="TIGR01393">
    <property type="entry name" value="lepA"/>
    <property type="match status" value="1"/>
</dbReference>
<proteinExistence type="inferred from homology"/>
<dbReference type="FunFam" id="3.30.70.870:FF:000004">
    <property type="entry name" value="Translation factor GUF1, mitochondrial"/>
    <property type="match status" value="1"/>
</dbReference>
<evidence type="ECO:0000256" key="3">
    <source>
        <dbReference type="ARBA" id="ARBA00022741"/>
    </source>
</evidence>
<evidence type="ECO:0000256" key="2">
    <source>
        <dbReference type="ARBA" id="ARBA00022475"/>
    </source>
</evidence>
<dbReference type="InterPro" id="IPR031157">
    <property type="entry name" value="G_TR_CS"/>
</dbReference>
<dbReference type="Pfam" id="PF00009">
    <property type="entry name" value="GTP_EFTU"/>
    <property type="match status" value="1"/>
</dbReference>
<keyword evidence="14" id="KW-0251">Elongation factor</keyword>
<dbReference type="PROSITE" id="PS51722">
    <property type="entry name" value="G_TR_2"/>
    <property type="match status" value="1"/>
</dbReference>
<dbReference type="GO" id="GO:0097216">
    <property type="term" value="F:guanosine tetraphosphate binding"/>
    <property type="evidence" value="ECO:0007669"/>
    <property type="project" value="UniProtKB-ARBA"/>
</dbReference>
<feature type="binding site" evidence="12">
    <location>
        <begin position="14"/>
        <end position="19"/>
    </location>
    <ligand>
        <name>GTP</name>
        <dbReference type="ChEBI" id="CHEBI:37565"/>
    </ligand>
</feature>
<dbReference type="CDD" id="cd01890">
    <property type="entry name" value="LepA"/>
    <property type="match status" value="1"/>
</dbReference>
<evidence type="ECO:0000256" key="6">
    <source>
        <dbReference type="ARBA" id="ARBA00023134"/>
    </source>
</evidence>
<dbReference type="PROSITE" id="PS00301">
    <property type="entry name" value="G_TR_1"/>
    <property type="match status" value="1"/>
</dbReference>
<dbReference type="NCBIfam" id="TIGR00231">
    <property type="entry name" value="small_GTP"/>
    <property type="match status" value="1"/>
</dbReference>
<dbReference type="InterPro" id="IPR035654">
    <property type="entry name" value="LepA_IV"/>
</dbReference>
<dbReference type="FunFam" id="3.30.70.240:FF:000007">
    <property type="entry name" value="Translation factor GUF1, mitochondrial"/>
    <property type="match status" value="1"/>
</dbReference>
<comment type="similarity">
    <text evidence="10">Belongs to the GTP-binding elongation factor family. LepA subfamily.</text>
</comment>
<dbReference type="CDD" id="cd03699">
    <property type="entry name" value="EF4_II"/>
    <property type="match status" value="1"/>
</dbReference>
<evidence type="ECO:0000256" key="7">
    <source>
        <dbReference type="ARBA" id="ARBA00023136"/>
    </source>
</evidence>
<evidence type="ECO:0000313" key="15">
    <source>
        <dbReference type="Proteomes" id="UP000298566"/>
    </source>
</evidence>
<dbReference type="EC" id="3.6.5.n1" evidence="11 12"/>
<comment type="catalytic activity">
    <reaction evidence="8 12">
        <text>GTP + H2O = GDP + phosphate + H(+)</text>
        <dbReference type="Rhea" id="RHEA:19669"/>
        <dbReference type="ChEBI" id="CHEBI:15377"/>
        <dbReference type="ChEBI" id="CHEBI:15378"/>
        <dbReference type="ChEBI" id="CHEBI:37565"/>
        <dbReference type="ChEBI" id="CHEBI:43474"/>
        <dbReference type="ChEBI" id="CHEBI:58189"/>
        <dbReference type="EC" id="3.6.5.n1"/>
    </reaction>
</comment>
<evidence type="ECO:0000313" key="14">
    <source>
        <dbReference type="EMBL" id="QCI23269.1"/>
    </source>
</evidence>
<dbReference type="Pfam" id="PF00679">
    <property type="entry name" value="EFG_C"/>
    <property type="match status" value="1"/>
</dbReference>
<keyword evidence="3 12" id="KW-0547">Nucleotide-binding</keyword>
<dbReference type="InterPro" id="IPR035647">
    <property type="entry name" value="EFG_III/V"/>
</dbReference>
<feature type="domain" description="Tr-type G" evidence="13">
    <location>
        <begin position="2"/>
        <end position="184"/>
    </location>
</feature>
<evidence type="ECO:0000259" key="13">
    <source>
        <dbReference type="PROSITE" id="PS51722"/>
    </source>
</evidence>
<evidence type="ECO:0000256" key="10">
    <source>
        <dbReference type="ARBA" id="ARBA00061052"/>
    </source>
</evidence>
<dbReference type="CDD" id="cd03709">
    <property type="entry name" value="lepA_C"/>
    <property type="match status" value="1"/>
</dbReference>
<evidence type="ECO:0000256" key="12">
    <source>
        <dbReference type="HAMAP-Rule" id="MF_00071"/>
    </source>
</evidence>
<reference evidence="14 15" key="1">
    <citation type="submission" date="2018-10" db="EMBL/GenBank/DDBJ databases">
        <title>Comparative functional genomics of the obligate endosymbiont Buchnera aphidicola.</title>
        <authorList>
            <person name="Chong R.A."/>
        </authorList>
    </citation>
    <scope>NUCLEOTIDE SEQUENCE [LARGE SCALE GENOMIC DNA]</scope>
    <source>
        <strain evidence="14 15">Mrh</strain>
    </source>
</reference>
<dbReference type="FunFam" id="3.30.70.2570:FF:000001">
    <property type="entry name" value="Translation factor GUF1, mitochondrial"/>
    <property type="match status" value="1"/>
</dbReference>
<dbReference type="EMBL" id="CP033004">
    <property type="protein sequence ID" value="QCI23269.1"/>
    <property type="molecule type" value="Genomic_DNA"/>
</dbReference>
<evidence type="ECO:0000256" key="9">
    <source>
        <dbReference type="ARBA" id="ARBA00057626"/>
    </source>
</evidence>
<dbReference type="OrthoDB" id="9804431at2"/>
<dbReference type="InterPro" id="IPR000795">
    <property type="entry name" value="T_Tr_GTP-bd_dom"/>
</dbReference>
<dbReference type="PANTHER" id="PTHR43512:SF4">
    <property type="entry name" value="TRANSLATION FACTOR GUF1 HOMOLOG, CHLOROPLASTIC"/>
    <property type="match status" value="1"/>
</dbReference>
<dbReference type="InterPro" id="IPR000640">
    <property type="entry name" value="EFG_V-like"/>
</dbReference>
<dbReference type="GO" id="GO:0043022">
    <property type="term" value="F:ribosome binding"/>
    <property type="evidence" value="ECO:0007669"/>
    <property type="project" value="UniProtKB-UniRule"/>
</dbReference>
<dbReference type="FunFam" id="2.40.30.10:FF:000015">
    <property type="entry name" value="Translation factor GUF1, mitochondrial"/>
    <property type="match status" value="1"/>
</dbReference>
<evidence type="ECO:0000256" key="11">
    <source>
        <dbReference type="ARBA" id="ARBA00066744"/>
    </source>
</evidence>
<gene>
    <name evidence="12" type="primary">lepA</name>
    <name evidence="14" type="ORF">D9V73_01230</name>
</gene>
<dbReference type="GO" id="GO:0045727">
    <property type="term" value="P:positive regulation of translation"/>
    <property type="evidence" value="ECO:0007669"/>
    <property type="project" value="UniProtKB-UniRule"/>
</dbReference>
<evidence type="ECO:0000256" key="5">
    <source>
        <dbReference type="ARBA" id="ARBA00022917"/>
    </source>
</evidence>
<dbReference type="GO" id="GO:0003924">
    <property type="term" value="F:GTPase activity"/>
    <property type="evidence" value="ECO:0007669"/>
    <property type="project" value="UniProtKB-UniRule"/>
</dbReference>
<dbReference type="SUPFAM" id="SSF54980">
    <property type="entry name" value="EF-G C-terminal domain-like"/>
    <property type="match status" value="2"/>
</dbReference>
<dbReference type="GO" id="GO:0003746">
    <property type="term" value="F:translation elongation factor activity"/>
    <property type="evidence" value="ECO:0007669"/>
    <property type="project" value="UniProtKB-UniRule"/>
</dbReference>
<organism evidence="14 15">
    <name type="scientific">Buchnera aphidicola subsp. Melaphis rhois</name>
    <dbReference type="NCBI Taxonomy" id="118103"/>
    <lineage>
        <taxon>Bacteria</taxon>
        <taxon>Pseudomonadati</taxon>
        <taxon>Pseudomonadota</taxon>
        <taxon>Gammaproteobacteria</taxon>
        <taxon>Enterobacterales</taxon>
        <taxon>Erwiniaceae</taxon>
        <taxon>Buchnera</taxon>
    </lineage>
</organism>
<keyword evidence="5 12" id="KW-0648">Protein biosynthesis</keyword>
<dbReference type="GO" id="GO:0005886">
    <property type="term" value="C:plasma membrane"/>
    <property type="evidence" value="ECO:0007669"/>
    <property type="project" value="UniProtKB-SubCell"/>
</dbReference>
<evidence type="ECO:0000256" key="4">
    <source>
        <dbReference type="ARBA" id="ARBA00022801"/>
    </source>
</evidence>
<keyword evidence="2 12" id="KW-1003">Cell membrane</keyword>
<dbReference type="Pfam" id="PF06421">
    <property type="entry name" value="LepA_C"/>
    <property type="match status" value="1"/>
</dbReference>
<dbReference type="InterPro" id="IPR013842">
    <property type="entry name" value="LepA_CTD"/>
</dbReference>
<dbReference type="Gene3D" id="3.30.70.240">
    <property type="match status" value="1"/>
</dbReference>
<dbReference type="GO" id="GO:0005525">
    <property type="term" value="F:GTP binding"/>
    <property type="evidence" value="ECO:0007669"/>
    <property type="project" value="UniProtKB-UniRule"/>
</dbReference>
<keyword evidence="6 12" id="KW-0342">GTP-binding</keyword>
<dbReference type="PRINTS" id="PR00315">
    <property type="entry name" value="ELONGATNFCT"/>
</dbReference>
<comment type="similarity">
    <text evidence="1 12">Belongs to the TRAFAC class translation factor GTPase superfamily. Classic translation factor GTPase family. LepA subfamily.</text>
</comment>
<feature type="binding site" evidence="12">
    <location>
        <begin position="131"/>
        <end position="134"/>
    </location>
    <ligand>
        <name>GTP</name>
        <dbReference type="ChEBI" id="CHEBI:37565"/>
    </ligand>
</feature>
<accession>A0A4D6Y2Y6</accession>
<dbReference type="SUPFAM" id="SSF52540">
    <property type="entry name" value="P-loop containing nucleoside triphosphate hydrolases"/>
    <property type="match status" value="1"/>
</dbReference>
<keyword evidence="7 12" id="KW-0472">Membrane</keyword>
<keyword evidence="4 12" id="KW-0378">Hydrolase</keyword>
<dbReference type="Gene3D" id="3.30.70.870">
    <property type="entry name" value="Elongation Factor G (Translational Gtpase), domain 3"/>
    <property type="match status" value="1"/>
</dbReference>
<dbReference type="InterPro" id="IPR005225">
    <property type="entry name" value="Small_GTP-bd"/>
</dbReference>
<protein>
    <recommendedName>
        <fullName evidence="11 12">Elongation factor 4</fullName>
        <shortName evidence="12">EF-4</shortName>
        <ecNumber evidence="11 12">3.6.5.n1</ecNumber>
    </recommendedName>
    <alternativeName>
        <fullName evidence="12">Ribosomal back-translocase LepA</fullName>
    </alternativeName>
</protein>
<dbReference type="CDD" id="cd16260">
    <property type="entry name" value="EF4_III"/>
    <property type="match status" value="1"/>
</dbReference>
<dbReference type="PANTHER" id="PTHR43512">
    <property type="entry name" value="TRANSLATION FACTOR GUF1-RELATED"/>
    <property type="match status" value="1"/>
</dbReference>
<dbReference type="InterPro" id="IPR027417">
    <property type="entry name" value="P-loop_NTPase"/>
</dbReference>
<dbReference type="Gene3D" id="2.40.30.10">
    <property type="entry name" value="Translation factors"/>
    <property type="match status" value="1"/>
</dbReference>
<sequence>MKKIRNFCIIAHVDHGKSTISDRLIQTCGGLPEREMHSQILDSMDLEKERGITIKAQSVSIQYTSIQNKKYKLNFIDTPGHVDFSYEVSRSLYACEGVLLIVDSAQGVEAQTVSHCYKALDMNLNIIPVLNKIDLPHSDPTRVEKDIESIIGISTKNSIHCSAKTGIGIVNLLEQIVCDISPPKGSSNNDFQALIIDSWFDNYLGVVSLICIKNGVLTKKSKIKVMSTRKIYNVEKIGIFTPKRIYKDKLECGEIGWIICGIRNIIGAPVGDTLTSIHSSSEYVLPGFKKIKPKIYAGLFTINPHKFNVFRDALGKLSLNDSSLFYEPENSIALGFGFRCGFLGLLHMEIIHARLEREYNLEIIFTAPTVVYKINTSNNKIIFLDSPSKFPKSNAIKNIQEPIAKCKILLPIKYLGNILLLCSKKRGVQKDLIYYENQVLLYYDIPMSEIILNFFDCLKSESRGYASLEYDFDSYRTADMQRLDILVNYKKIDVLSLIVHKKKSIIQAREIIEKMKLLIPRHQFNVVIQAMVGTKIIARSTIKQVRKNVLAKCYGGDVTRKKKLLEKQKIGKKKMKKIGNINIPKEVFLSVLSNKIN</sequence>
<dbReference type="InterPro" id="IPR006297">
    <property type="entry name" value="EF-4"/>
</dbReference>
<dbReference type="FunFam" id="3.40.50.300:FF:000078">
    <property type="entry name" value="Elongation factor 4"/>
    <property type="match status" value="1"/>
</dbReference>
<name>A0A4D6Y2Y6_BUCMH</name>
<dbReference type="InterPro" id="IPR038363">
    <property type="entry name" value="LepA_C_sf"/>
</dbReference>
<dbReference type="Gene3D" id="3.30.70.2570">
    <property type="entry name" value="Elongation factor 4, C-terminal domain"/>
    <property type="match status" value="1"/>
</dbReference>
<dbReference type="Gene3D" id="3.40.50.300">
    <property type="entry name" value="P-loop containing nucleotide triphosphate hydrolases"/>
    <property type="match status" value="1"/>
</dbReference>
<comment type="function">
    <text evidence="9 12">Required for accurate and efficient protein synthesis under certain stress conditions. May act as a fidelity factor of the translation reaction, by catalyzing a one-codon backward translocation of tRNAs on improperly translocated ribosomes. Back-translocation proceeds from a post-translocation (POST) complex to a pre-translocation (PRE) complex, thus giving elongation factor G a second chance to translocate the tRNAs correctly. Binds to ribosomes in a GTP-dependent manner.</text>
</comment>
<comment type="subcellular location">
    <subcellularLocation>
        <location evidence="12">Cell membrane</location>
        <topology evidence="12">Peripheral membrane protein</topology>
        <orientation evidence="12">Cytoplasmic side</orientation>
    </subcellularLocation>
</comment>
<dbReference type="HAMAP" id="MF_00071">
    <property type="entry name" value="LepA"/>
    <property type="match status" value="1"/>
</dbReference>